<feature type="compositionally biased region" description="Basic and acidic residues" evidence="2">
    <location>
        <begin position="1380"/>
        <end position="1399"/>
    </location>
</feature>
<feature type="domain" description="BAT2 N-terminal" evidence="3">
    <location>
        <begin position="1"/>
        <end position="187"/>
    </location>
</feature>
<feature type="compositionally biased region" description="Basic and acidic residues" evidence="2">
    <location>
        <begin position="898"/>
        <end position="914"/>
    </location>
</feature>
<feature type="compositionally biased region" description="Basic and acidic residues" evidence="2">
    <location>
        <begin position="920"/>
        <end position="936"/>
    </location>
</feature>
<feature type="compositionally biased region" description="Low complexity" evidence="2">
    <location>
        <begin position="1369"/>
        <end position="1378"/>
    </location>
</feature>
<feature type="compositionally biased region" description="Gly residues" evidence="2">
    <location>
        <begin position="1334"/>
        <end position="1345"/>
    </location>
</feature>
<feature type="region of interest" description="Disordered" evidence="2">
    <location>
        <begin position="340"/>
        <end position="402"/>
    </location>
</feature>
<feature type="compositionally biased region" description="Basic and acidic residues" evidence="2">
    <location>
        <begin position="1470"/>
        <end position="1496"/>
    </location>
</feature>
<organism evidence="4 5">
    <name type="scientific">Hucho hucho</name>
    <name type="common">huchen</name>
    <dbReference type="NCBI Taxonomy" id="62062"/>
    <lineage>
        <taxon>Eukaryota</taxon>
        <taxon>Metazoa</taxon>
        <taxon>Chordata</taxon>
        <taxon>Craniata</taxon>
        <taxon>Vertebrata</taxon>
        <taxon>Euteleostomi</taxon>
        <taxon>Actinopterygii</taxon>
        <taxon>Neopterygii</taxon>
        <taxon>Teleostei</taxon>
        <taxon>Protacanthopterygii</taxon>
        <taxon>Salmoniformes</taxon>
        <taxon>Salmonidae</taxon>
        <taxon>Salmoninae</taxon>
        <taxon>Hucho</taxon>
    </lineage>
</organism>
<sequence>MSDRLGQITKSKDGKSKYSSLSLFDKYKGKSIETQKTAAVPRHGLQSLGKVAAARRMPPPAHLPSLKSENKGNDPNVIIVPKDGTGWANKQEQPDQKSSIASTQQLPELQPQLALQKSVSNLQKTTPVASQESTNTSGPKQWAHLNGKAVELDGLRASNRLQPFSHEEFPTLKAAGEQDRAGKERSTFDPSYGPGPSLRPQNVTSWREGGGRNLVPSSQPAGLPSETEGKASGVVETGSSPPPIPPSASSSILSAPMVSPTTATIVSAPPAPEPKEISLRPAQPLRRPAPPALNHHHPTTTTYHDMLPAFMCPKETCDAPGTAEHTGPVTVVAPVRFDNRPTFRQPYPNNNQEPVNGEVGRGENRFIRGPPRNPSSRPIRRPGDRPPRPAIINPDDLKDLDELDNDCEDGWAGIHEEVDYGEKLKFNYPHPLCRQLSLSSGEGPYPQEGPEEEAYLAYQEQMAHRNTNGRFPSGEAQHKSSGPGMAHQGDSLVDQEERQGPARAKFVSPELSEAVERARRRREEEERRAREERLAACAEKLKRLDEKFGKMERQLSRSEEEAKDGESKEATLSPGRESKNHPENWQYGTKDAECPLEHSPRQQDYRDKATSGFAPYRSEDDAGAESNSPLPPRFQKQQQEQVYKMQHWQQQSGHPAPSGSSHPQRGYYPPHVLGFDPRWMMMPPFMDPRMAQGRSPVDYYPNAVHSSGMMKPLMQPDHLNSPGSTSDDGCHPSMHQERRAPSTEPYPVWNQDGYPPRSFTPPYQRLHESSDRSQPDDRIDRTCSQQDVYEERGNECLDNPSHDISHPSYHQSRGTDRDHHSTDHRNNVFDTSKEKGFDSDFWRRDGGQKKEGGVGVQNQWFDPGSTTSASSVSQPSETSGRTLTRRTGPIKKPVLKALKVEDKENEKPKVDPGEKVVPYRLEKEVLTNVYDLKKDNQPLVSNRRSASPAIEKQPEGKQHQPPAPAKGEQPSSPHIEDSPKESSWDSGKSQSSRDDQESREPVAPRRNNWIFVDEEQAFAGARGTGRGRSRGGFREFSSRGDRGGRGGRGGENPRGSYNNNSRDAVGAQRPGRGRGLPRDFVKVEDLQRGKPRRRNVSETLSETSEYEELPKRRRQKGSENGEGGSYPEQGETRKADRDSWRSNKVYTEDQAASDARDDKAKACSRGFRSLPPRLDTGRGYNTSRGFNSSRDPSTWRGQGTQFGSSGGPMQENGYCPGTETLSRRPPPAEREPLKYTPKFTASTGSFMENGTEDRGLEGEYYIDNDNPGQQQLRRRRPPRQDKPPRFRRLRQEREPGSGQWTSDEYINGSDGFANPWPGRSKEGCREDGWPSGHYSGGGGRSGGQHGQAEDWETGSENSDFNDWREKRAGGQQQQAQGGDVHSDSGHGELGSVEKRELAKRSFSSQRPLVDRQNRKGEPALLEGNKMTRSSENPNALPSCNRNDGWQNGGASNHRRNREESGLVYCVEPSEEGHQPNEPSGKKLDKELKTRSVKGDLAEPLSQYDLNSYHIEGDAGSSSPDGFQDLSKKQQRRLPQEDDRRRKEHGAPVSMKNRPITSKMPPRFAKKQGGMTMDQPEGLSANNLGTEIWETNSSALSVQSSGGDSWTKQVSYTGSEPNSEDSDAGPEQSKEQHKPGPIGNERSLKHRKGSEGLEGGPITPVNGVNLHVDTVLPVPPIEFGVSAKDSDFSLPPRSTPVPVSNPVTKLQVTLASNPALTQAIPMLRRDHLQPGINLNPISFPSADLTLKMESARKAWENSQSLPEQGSPGGVAAGAQPPCSVGSSSAVSYSSFGGVPMPVASVAPSMSMQGNHIPPLYLDGHVFPSQPRLVPPTMTQQQSYQQAAAQQIPISLHTSLQAQAQLGLRGGLPVSQSQEMFNSIPSFRSQVYMHPNLSQPSPMVLSSGGPLKGPYSAFPGMQPSDMVKPQSGSHYQPMNGSQAMVYDSQMNQGPGMGSSQLMDSQLIQVTMPLPGSQLRYGSAQQHLILPQSIQLQQGQNLSVGAARRMLPPGSHFRLDLETFYPCCHANSVCISLPAGSMVMHMRPPTTGPFPTPIQRPVMQVNKTVIIRSPPYPNPGREPPHSTPPLAPEPSVKGPEDGMKVSHPL</sequence>
<dbReference type="GO" id="GO:0030154">
    <property type="term" value="P:cell differentiation"/>
    <property type="evidence" value="ECO:0007669"/>
    <property type="project" value="TreeGrafter"/>
</dbReference>
<feature type="compositionally biased region" description="Low complexity" evidence="2">
    <location>
        <begin position="367"/>
        <end position="377"/>
    </location>
</feature>
<feature type="compositionally biased region" description="Basic and acidic residues" evidence="2">
    <location>
        <begin position="1032"/>
        <end position="1044"/>
    </location>
</feature>
<feature type="region of interest" description="Disordered" evidence="2">
    <location>
        <begin position="1754"/>
        <end position="1775"/>
    </location>
</feature>
<dbReference type="PANTHER" id="PTHR14038:SF4">
    <property type="entry name" value="PROTEIN PRRC2B"/>
    <property type="match status" value="1"/>
</dbReference>
<feature type="compositionally biased region" description="Basic and acidic residues" evidence="2">
    <location>
        <begin position="1408"/>
        <end position="1417"/>
    </location>
</feature>
<feature type="compositionally biased region" description="Basic and acidic residues" evidence="2">
    <location>
        <begin position="1278"/>
        <end position="1295"/>
    </location>
</feature>
<reference evidence="4" key="2">
    <citation type="submission" date="2025-08" db="UniProtKB">
        <authorList>
            <consortium name="Ensembl"/>
        </authorList>
    </citation>
    <scope>IDENTIFICATION</scope>
</reference>
<dbReference type="Proteomes" id="UP000314982">
    <property type="component" value="Unassembled WGS sequence"/>
</dbReference>
<evidence type="ECO:0000259" key="3">
    <source>
        <dbReference type="Pfam" id="PF07001"/>
    </source>
</evidence>
<feature type="compositionally biased region" description="Basic and acidic residues" evidence="2">
    <location>
        <begin position="165"/>
        <end position="187"/>
    </location>
</feature>
<reference evidence="5" key="1">
    <citation type="submission" date="2018-06" db="EMBL/GenBank/DDBJ databases">
        <title>Genome assembly of Danube salmon.</title>
        <authorList>
            <person name="Macqueen D.J."/>
            <person name="Gundappa M.K."/>
        </authorList>
    </citation>
    <scope>NUCLEOTIDE SEQUENCE [LARGE SCALE GENOMIC DNA]</scope>
</reference>
<keyword evidence="1" id="KW-0597">Phosphoprotein</keyword>
<feature type="region of interest" description="Disordered" evidence="2">
    <location>
        <begin position="2064"/>
        <end position="2102"/>
    </location>
</feature>
<feature type="compositionally biased region" description="Basic and acidic residues" evidence="2">
    <location>
        <begin position="590"/>
        <end position="609"/>
    </location>
</feature>
<feature type="compositionally biased region" description="Basic and acidic residues" evidence="2">
    <location>
        <begin position="765"/>
        <end position="781"/>
    </location>
</feature>
<evidence type="ECO:0000256" key="1">
    <source>
        <dbReference type="ARBA" id="ARBA00022553"/>
    </source>
</evidence>
<feature type="compositionally biased region" description="Low complexity" evidence="2">
    <location>
        <begin position="635"/>
        <end position="664"/>
    </location>
</feature>
<accession>A0A4W5K9M3</accession>
<evidence type="ECO:0000313" key="5">
    <source>
        <dbReference type="Proteomes" id="UP000314982"/>
    </source>
</evidence>
<protein>
    <submittedName>
        <fullName evidence="4">Proline rich coiled-coil 2B</fullName>
    </submittedName>
</protein>
<feature type="compositionally biased region" description="Low complexity" evidence="2">
    <location>
        <begin position="104"/>
        <end position="116"/>
    </location>
</feature>
<dbReference type="Ensembl" id="ENSHHUT00000013044.1">
    <property type="protein sequence ID" value="ENSHHUP00000012642.1"/>
    <property type="gene ID" value="ENSHHUG00000007628.1"/>
</dbReference>
<feature type="compositionally biased region" description="Basic and acidic residues" evidence="2">
    <location>
        <begin position="2091"/>
        <end position="2102"/>
    </location>
</feature>
<feature type="compositionally biased region" description="Basic and acidic residues" evidence="2">
    <location>
        <begin position="1130"/>
        <end position="1141"/>
    </location>
</feature>
<evidence type="ECO:0000256" key="2">
    <source>
        <dbReference type="SAM" id="MobiDB-lite"/>
    </source>
</evidence>
<feature type="compositionally biased region" description="Basic and acidic residues" evidence="2">
    <location>
        <begin position="974"/>
        <end position="983"/>
    </location>
</feature>
<feature type="compositionally biased region" description="Basic and acidic residues" evidence="2">
    <location>
        <begin position="728"/>
        <end position="741"/>
    </location>
</feature>
<dbReference type="PANTHER" id="PTHR14038">
    <property type="entry name" value="BAT2 HLA-B-ASSOCIATED TRANSCRIPT 2"/>
    <property type="match status" value="1"/>
</dbReference>
<feature type="compositionally biased region" description="Low complexity" evidence="2">
    <location>
        <begin position="247"/>
        <end position="260"/>
    </location>
</feature>
<feature type="compositionally biased region" description="Low complexity" evidence="2">
    <location>
        <begin position="865"/>
        <end position="879"/>
    </location>
</feature>
<dbReference type="Pfam" id="PF07001">
    <property type="entry name" value="BAT2_N"/>
    <property type="match status" value="1"/>
</dbReference>
<feature type="region of interest" description="Disordered" evidence="2">
    <location>
        <begin position="710"/>
        <end position="1580"/>
    </location>
</feature>
<feature type="compositionally biased region" description="Pro residues" evidence="2">
    <location>
        <begin position="2067"/>
        <end position="2085"/>
    </location>
</feature>
<feature type="compositionally biased region" description="Basic and acidic residues" evidence="2">
    <location>
        <begin position="789"/>
        <end position="805"/>
    </location>
</feature>
<feature type="compositionally biased region" description="Basic and acidic residues" evidence="2">
    <location>
        <begin position="1319"/>
        <end position="1328"/>
    </location>
</feature>
<feature type="compositionally biased region" description="Polar residues" evidence="2">
    <location>
        <begin position="1594"/>
        <end position="1616"/>
    </location>
</feature>
<feature type="region of interest" description="Disordered" evidence="2">
    <location>
        <begin position="1594"/>
        <end position="1662"/>
    </location>
</feature>
<feature type="compositionally biased region" description="Basic and acidic residues" evidence="2">
    <location>
        <begin position="1076"/>
        <end position="1088"/>
    </location>
</feature>
<feature type="compositionally biased region" description="Polar residues" evidence="2">
    <location>
        <begin position="1239"/>
        <end position="1248"/>
    </location>
</feature>
<evidence type="ECO:0000313" key="4">
    <source>
        <dbReference type="Ensembl" id="ENSHHUP00000012642.1"/>
    </source>
</evidence>
<dbReference type="InterPro" id="IPR033184">
    <property type="entry name" value="PRRC2"/>
</dbReference>
<proteinExistence type="predicted"/>
<feature type="region of interest" description="Disordered" evidence="2">
    <location>
        <begin position="1"/>
        <end position="20"/>
    </location>
</feature>
<feature type="compositionally biased region" description="Polar residues" evidence="2">
    <location>
        <begin position="117"/>
        <end position="139"/>
    </location>
</feature>
<feature type="compositionally biased region" description="Polar residues" evidence="2">
    <location>
        <begin position="1426"/>
        <end position="1450"/>
    </location>
</feature>
<name>A0A4W5K9M3_9TELE</name>
<feature type="compositionally biased region" description="Basic and acidic residues" evidence="2">
    <location>
        <begin position="991"/>
        <end position="1003"/>
    </location>
</feature>
<reference evidence="4" key="3">
    <citation type="submission" date="2025-09" db="UniProtKB">
        <authorList>
            <consortium name="Ensembl"/>
        </authorList>
    </citation>
    <scope>IDENTIFICATION</scope>
</reference>
<feature type="compositionally biased region" description="Basic and acidic residues" evidence="2">
    <location>
        <begin position="514"/>
        <end position="569"/>
    </location>
</feature>
<feature type="region of interest" description="Disordered" evidence="2">
    <location>
        <begin position="50"/>
        <end position="145"/>
    </location>
</feature>
<feature type="compositionally biased region" description="Polar residues" evidence="2">
    <location>
        <begin position="1179"/>
        <end position="1203"/>
    </location>
</feature>
<dbReference type="GeneTree" id="ENSGT00950000183161"/>
<keyword evidence="5" id="KW-1185">Reference proteome</keyword>
<feature type="region of interest" description="Disordered" evidence="2">
    <location>
        <begin position="159"/>
        <end position="299"/>
    </location>
</feature>
<feature type="region of interest" description="Disordered" evidence="2">
    <location>
        <begin position="466"/>
        <end position="669"/>
    </location>
</feature>
<feature type="compositionally biased region" description="Polar residues" evidence="2">
    <location>
        <begin position="88"/>
        <end position="103"/>
    </location>
</feature>
<dbReference type="InterPro" id="IPR009738">
    <property type="entry name" value="BAT2_N"/>
</dbReference>
<feature type="compositionally biased region" description="Basic and acidic residues" evidence="2">
    <location>
        <begin position="813"/>
        <end position="852"/>
    </location>
</feature>